<evidence type="ECO:0000313" key="2">
    <source>
        <dbReference type="Proteomes" id="UP001157006"/>
    </source>
</evidence>
<dbReference type="PANTHER" id="PTHR33384">
    <property type="entry name" value="EXPRESSED PROTEIN"/>
    <property type="match status" value="1"/>
</dbReference>
<gene>
    <name evidence="1" type="ORF">VFH_I093760</name>
</gene>
<evidence type="ECO:0000313" key="1">
    <source>
        <dbReference type="EMBL" id="CAI8593487.1"/>
    </source>
</evidence>
<sequence>MHRPTMKSNFVDLYSDKEMIASRNYDHPICPKPIRLSPSIPDFLKPIKCSKHSHQIIDERNGVLNMFIEKNVVDGMESICNGCLPCCYSGSPPRRTENPLVHDVEFLHKMVVVSPLLSQTKFSDKFSITSASPM</sequence>
<accession>A0AAV0Z9P2</accession>
<organism evidence="1 2">
    <name type="scientific">Vicia faba</name>
    <name type="common">Broad bean</name>
    <name type="synonym">Faba vulgaris</name>
    <dbReference type="NCBI Taxonomy" id="3906"/>
    <lineage>
        <taxon>Eukaryota</taxon>
        <taxon>Viridiplantae</taxon>
        <taxon>Streptophyta</taxon>
        <taxon>Embryophyta</taxon>
        <taxon>Tracheophyta</taxon>
        <taxon>Spermatophyta</taxon>
        <taxon>Magnoliopsida</taxon>
        <taxon>eudicotyledons</taxon>
        <taxon>Gunneridae</taxon>
        <taxon>Pentapetalae</taxon>
        <taxon>rosids</taxon>
        <taxon>fabids</taxon>
        <taxon>Fabales</taxon>
        <taxon>Fabaceae</taxon>
        <taxon>Papilionoideae</taxon>
        <taxon>50 kb inversion clade</taxon>
        <taxon>NPAAA clade</taxon>
        <taxon>Hologalegina</taxon>
        <taxon>IRL clade</taxon>
        <taxon>Fabeae</taxon>
        <taxon>Vicia</taxon>
    </lineage>
</organism>
<dbReference type="Proteomes" id="UP001157006">
    <property type="component" value="Chromosome 1S"/>
</dbReference>
<keyword evidence="2" id="KW-1185">Reference proteome</keyword>
<name>A0AAV0Z9P2_VICFA</name>
<dbReference type="EMBL" id="OX451735">
    <property type="protein sequence ID" value="CAI8593487.1"/>
    <property type="molecule type" value="Genomic_DNA"/>
</dbReference>
<reference evidence="1 2" key="1">
    <citation type="submission" date="2023-01" db="EMBL/GenBank/DDBJ databases">
        <authorList>
            <person name="Kreplak J."/>
        </authorList>
    </citation>
    <scope>NUCLEOTIDE SEQUENCE [LARGE SCALE GENOMIC DNA]</scope>
</reference>
<proteinExistence type="predicted"/>
<dbReference type="PANTHER" id="PTHR33384:SF17">
    <property type="entry name" value="VQ DOMAIN-CONTAINING PROTEIN"/>
    <property type="match status" value="1"/>
</dbReference>
<protein>
    <submittedName>
        <fullName evidence="1">Uncharacterized protein</fullName>
    </submittedName>
</protein>
<dbReference type="AlphaFoldDB" id="A0AAV0Z9P2"/>